<evidence type="ECO:0000313" key="3">
    <source>
        <dbReference type="Proteomes" id="UP000594261"/>
    </source>
</evidence>
<feature type="region of interest" description="Disordered" evidence="1">
    <location>
        <begin position="1"/>
        <end position="38"/>
    </location>
</feature>
<sequence>MLGFSLPSASKLPLLPSIKPSTRSCQNLPSSSPQNRNFEPLHHRLIHHLNVGHLHKAISTLDLMAQKGTQPDLISHHLLPLPQVLYKVLELPTRQTRSHPLLGSLPTPP</sequence>
<reference evidence="2" key="2">
    <citation type="submission" date="2021-01" db="UniProtKB">
        <authorList>
            <consortium name="EnsemblPlants"/>
        </authorList>
    </citation>
    <scope>IDENTIFICATION</scope>
</reference>
<evidence type="ECO:0000256" key="1">
    <source>
        <dbReference type="SAM" id="MobiDB-lite"/>
    </source>
</evidence>
<evidence type="ECO:0000313" key="2">
    <source>
        <dbReference type="EnsemblPlants" id="QL09p008980:mrna:CDS:2"/>
    </source>
</evidence>
<name>A0A7N2MHD6_QUELO</name>
<keyword evidence="3" id="KW-1185">Reference proteome</keyword>
<evidence type="ECO:0008006" key="4">
    <source>
        <dbReference type="Google" id="ProtNLM"/>
    </source>
</evidence>
<dbReference type="EnsemblPlants" id="QL09p008980:mrna">
    <property type="protein sequence ID" value="QL09p008980:mrna:CDS:2"/>
    <property type="gene ID" value="QL09p008980"/>
</dbReference>
<dbReference type="Proteomes" id="UP000594261">
    <property type="component" value="Chromosome 9"/>
</dbReference>
<dbReference type="InParanoid" id="A0A7N2MHD6"/>
<protein>
    <recommendedName>
        <fullName evidence="4">Pentatricopeptide repeat-containing protein</fullName>
    </recommendedName>
</protein>
<dbReference type="Gramene" id="QL09p008980:mrna">
    <property type="protein sequence ID" value="QL09p008980:mrna:CDS:2"/>
    <property type="gene ID" value="QL09p008980"/>
</dbReference>
<dbReference type="AlphaFoldDB" id="A0A7N2MHD6"/>
<reference evidence="2 3" key="1">
    <citation type="journal article" date="2016" name="G3 (Bethesda)">
        <title>First Draft Assembly and Annotation of the Genome of a California Endemic Oak Quercus lobata Nee (Fagaceae).</title>
        <authorList>
            <person name="Sork V.L."/>
            <person name="Fitz-Gibbon S.T."/>
            <person name="Puiu D."/>
            <person name="Crepeau M."/>
            <person name="Gugger P.F."/>
            <person name="Sherman R."/>
            <person name="Stevens K."/>
            <person name="Langley C.H."/>
            <person name="Pellegrini M."/>
            <person name="Salzberg S.L."/>
        </authorList>
    </citation>
    <scope>NUCLEOTIDE SEQUENCE [LARGE SCALE GENOMIC DNA]</scope>
    <source>
        <strain evidence="2 3">cv. SW786</strain>
    </source>
</reference>
<feature type="compositionally biased region" description="Low complexity" evidence="1">
    <location>
        <begin position="1"/>
        <end position="21"/>
    </location>
</feature>
<proteinExistence type="predicted"/>
<organism evidence="2 3">
    <name type="scientific">Quercus lobata</name>
    <name type="common">Valley oak</name>
    <dbReference type="NCBI Taxonomy" id="97700"/>
    <lineage>
        <taxon>Eukaryota</taxon>
        <taxon>Viridiplantae</taxon>
        <taxon>Streptophyta</taxon>
        <taxon>Embryophyta</taxon>
        <taxon>Tracheophyta</taxon>
        <taxon>Spermatophyta</taxon>
        <taxon>Magnoliopsida</taxon>
        <taxon>eudicotyledons</taxon>
        <taxon>Gunneridae</taxon>
        <taxon>Pentapetalae</taxon>
        <taxon>rosids</taxon>
        <taxon>fabids</taxon>
        <taxon>Fagales</taxon>
        <taxon>Fagaceae</taxon>
        <taxon>Quercus</taxon>
    </lineage>
</organism>
<accession>A0A7N2MHD6</accession>
<feature type="compositionally biased region" description="Polar residues" evidence="1">
    <location>
        <begin position="22"/>
        <end position="37"/>
    </location>
</feature>
<dbReference type="EMBL" id="LRBV02000009">
    <property type="status" value="NOT_ANNOTATED_CDS"/>
    <property type="molecule type" value="Genomic_DNA"/>
</dbReference>